<keyword evidence="7" id="KW-1185">Reference proteome</keyword>
<evidence type="ECO:0000313" key="6">
    <source>
        <dbReference type="EMBL" id="MEJ8574400.1"/>
    </source>
</evidence>
<dbReference type="GO" id="GO:0016787">
    <property type="term" value="F:hydrolase activity"/>
    <property type="evidence" value="ECO:0007669"/>
    <property type="project" value="UniProtKB-KW"/>
</dbReference>
<dbReference type="GO" id="GO:0046872">
    <property type="term" value="F:metal ion binding"/>
    <property type="evidence" value="ECO:0007669"/>
    <property type="project" value="UniProtKB-KW"/>
</dbReference>
<dbReference type="Proteomes" id="UP001378188">
    <property type="component" value="Unassembled WGS sequence"/>
</dbReference>
<dbReference type="CDD" id="cd07720">
    <property type="entry name" value="OPHC2-like_MBL-fold"/>
    <property type="match status" value="1"/>
</dbReference>
<keyword evidence="3" id="KW-0378">Hydrolase</keyword>
<dbReference type="Gene3D" id="3.60.15.10">
    <property type="entry name" value="Ribonuclease Z/Hydroxyacylglutathione hydrolase-like"/>
    <property type="match status" value="1"/>
</dbReference>
<name>A0AAW9S1G6_9HYPH</name>
<dbReference type="PROSITE" id="PS51318">
    <property type="entry name" value="TAT"/>
    <property type="match status" value="1"/>
</dbReference>
<dbReference type="AlphaFoldDB" id="A0AAW9S1G6"/>
<dbReference type="RefSeq" id="WP_340332096.1">
    <property type="nucleotide sequence ID" value="NZ_JAZHOF010000011.1"/>
</dbReference>
<dbReference type="InterPro" id="IPR036866">
    <property type="entry name" value="RibonucZ/Hydroxyglut_hydro"/>
</dbReference>
<dbReference type="PANTHER" id="PTHR42978">
    <property type="entry name" value="QUORUM-QUENCHING LACTONASE YTNP-RELATED-RELATED"/>
    <property type="match status" value="1"/>
</dbReference>
<organism evidence="6 7">
    <name type="scientific">Microbaculum marinum</name>
    <dbReference type="NCBI Taxonomy" id="1764581"/>
    <lineage>
        <taxon>Bacteria</taxon>
        <taxon>Pseudomonadati</taxon>
        <taxon>Pseudomonadota</taxon>
        <taxon>Alphaproteobacteria</taxon>
        <taxon>Hyphomicrobiales</taxon>
        <taxon>Tepidamorphaceae</taxon>
        <taxon>Microbaculum</taxon>
    </lineage>
</organism>
<evidence type="ECO:0000256" key="4">
    <source>
        <dbReference type="ARBA" id="ARBA00022833"/>
    </source>
</evidence>
<evidence type="ECO:0000256" key="2">
    <source>
        <dbReference type="ARBA" id="ARBA00022723"/>
    </source>
</evidence>
<proteinExistence type="inferred from homology"/>
<accession>A0AAW9S1G6</accession>
<dbReference type="PANTHER" id="PTHR42978:SF6">
    <property type="entry name" value="QUORUM-QUENCHING LACTONASE YTNP-RELATED"/>
    <property type="match status" value="1"/>
</dbReference>
<evidence type="ECO:0000256" key="1">
    <source>
        <dbReference type="ARBA" id="ARBA00007749"/>
    </source>
</evidence>
<keyword evidence="2" id="KW-0479">Metal-binding</keyword>
<dbReference type="SMART" id="SM00849">
    <property type="entry name" value="Lactamase_B"/>
    <property type="match status" value="1"/>
</dbReference>
<comment type="similarity">
    <text evidence="1">Belongs to the metallo-beta-lactamase superfamily.</text>
</comment>
<evidence type="ECO:0000313" key="7">
    <source>
        <dbReference type="Proteomes" id="UP001378188"/>
    </source>
</evidence>
<evidence type="ECO:0000259" key="5">
    <source>
        <dbReference type="SMART" id="SM00849"/>
    </source>
</evidence>
<sequence length="324" mass="34489">MKFCRRQVLTGGVAGGMVLAGSLLGARPVAAAQALAGRQVPGIYRLGVGDIEVTAILDGYIDLGIELFPSADAEEVTRLQRANFVPVGPSVRGAVNAFVVNTGEKLVIVDAGARDLMGPTLGQLPANLEAAGIDPEAVDVVALTHMHPDHIGGIVTANGAAVFPNAELVVHTDDWNFWMSPEIMEKANEQGKMFFQAAQAAGTPYAKRLRQIGDDAEVVPGIRSVALPGHTPGHTGYMISSGDQSLLIWADIVNAAILQFPHPDWAIAFDISPEVAIATRRRTFEMAATERLMIAGMHVPFPGIGHVVRDGGFRFVPVSWNYEL</sequence>
<reference evidence="6 7" key="1">
    <citation type="submission" date="2024-02" db="EMBL/GenBank/DDBJ databases">
        <title>Genome analysis and characterization of Microbaculum marinisediminis sp. nov., isolated from marine sediment.</title>
        <authorList>
            <person name="Du Z.-J."/>
            <person name="Ye Y.-Q."/>
            <person name="Zhang Z.-R."/>
            <person name="Yuan S.-M."/>
            <person name="Zhang X.-Y."/>
        </authorList>
    </citation>
    <scope>NUCLEOTIDE SEQUENCE [LARGE SCALE GENOMIC DNA]</scope>
    <source>
        <strain evidence="6 7">SDUM1044001</strain>
    </source>
</reference>
<evidence type="ECO:0000256" key="3">
    <source>
        <dbReference type="ARBA" id="ARBA00022801"/>
    </source>
</evidence>
<feature type="domain" description="Metallo-beta-lactamase" evidence="5">
    <location>
        <begin position="94"/>
        <end position="297"/>
    </location>
</feature>
<dbReference type="InterPro" id="IPR001279">
    <property type="entry name" value="Metallo-B-lactamas"/>
</dbReference>
<dbReference type="Pfam" id="PF00753">
    <property type="entry name" value="Lactamase_B"/>
    <property type="match status" value="1"/>
</dbReference>
<dbReference type="EMBL" id="JAZHOF010000011">
    <property type="protein sequence ID" value="MEJ8574400.1"/>
    <property type="molecule type" value="Genomic_DNA"/>
</dbReference>
<keyword evidence="4" id="KW-0862">Zinc</keyword>
<dbReference type="InterPro" id="IPR006311">
    <property type="entry name" value="TAT_signal"/>
</dbReference>
<gene>
    <name evidence="6" type="ORF">V3328_23155</name>
</gene>
<dbReference type="InterPro" id="IPR051013">
    <property type="entry name" value="MBL_superfamily_lactonases"/>
</dbReference>
<protein>
    <submittedName>
        <fullName evidence="6">MBL fold metallo-hydrolase</fullName>
    </submittedName>
</protein>
<comment type="caution">
    <text evidence="6">The sequence shown here is derived from an EMBL/GenBank/DDBJ whole genome shotgun (WGS) entry which is preliminary data.</text>
</comment>
<dbReference type="SUPFAM" id="SSF56281">
    <property type="entry name" value="Metallo-hydrolase/oxidoreductase"/>
    <property type="match status" value="1"/>
</dbReference>